<dbReference type="AlphaFoldDB" id="F0JKA5"/>
<reference evidence="1 2" key="1">
    <citation type="journal article" date="2011" name="J. Bacteriol.">
        <title>Genome sequence of the mercury-methylating strain Desulfovibrio desulfuricans ND132.</title>
        <authorList>
            <person name="Brown S.D."/>
            <person name="Gilmour C.C."/>
            <person name="Kucken A.M."/>
            <person name="Wall J.D."/>
            <person name="Elias D.A."/>
            <person name="Brandt C.C."/>
            <person name="Podar M."/>
            <person name="Chertkov O."/>
            <person name="Held B."/>
            <person name="Bruce D.C."/>
            <person name="Detter J.C."/>
            <person name="Tapia R."/>
            <person name="Han C.S."/>
            <person name="Goodwin L.A."/>
            <person name="Cheng J.F."/>
            <person name="Pitluck S."/>
            <person name="Woyke T."/>
            <person name="Mikhailova N."/>
            <person name="Ivanova N.N."/>
            <person name="Han J."/>
            <person name="Lucas S."/>
            <person name="Lapidus A.L."/>
            <person name="Land M.L."/>
            <person name="Hauser L.J."/>
            <person name="Palumbo A.V."/>
        </authorList>
    </citation>
    <scope>NUCLEOTIDE SEQUENCE [LARGE SCALE GENOMIC DNA]</scope>
    <source>
        <strain evidence="1 2">ND132</strain>
    </source>
</reference>
<dbReference type="KEGG" id="ddn:DND132_3151"/>
<dbReference type="OrthoDB" id="119951at2"/>
<dbReference type="eggNOG" id="ENOG50318BK">
    <property type="taxonomic scope" value="Bacteria"/>
</dbReference>
<accession>F0JKA5</accession>
<proteinExistence type="predicted"/>
<dbReference type="EMBL" id="CP003220">
    <property type="protein sequence ID" value="EGB16354.1"/>
    <property type="molecule type" value="Genomic_DNA"/>
</dbReference>
<organism evidence="1 2">
    <name type="scientific">Pseudodesulfovibrio mercurii</name>
    <dbReference type="NCBI Taxonomy" id="641491"/>
    <lineage>
        <taxon>Bacteria</taxon>
        <taxon>Pseudomonadati</taxon>
        <taxon>Thermodesulfobacteriota</taxon>
        <taxon>Desulfovibrionia</taxon>
        <taxon>Desulfovibrionales</taxon>
        <taxon>Desulfovibrionaceae</taxon>
    </lineage>
</organism>
<protein>
    <submittedName>
        <fullName evidence="1">Uncharacterized protein</fullName>
    </submittedName>
</protein>
<keyword evidence="2" id="KW-1185">Reference proteome</keyword>
<dbReference type="HOGENOM" id="CLU_160552_0_0_7"/>
<sequence length="102" mass="11704">MAEGWRKHESQMPRLGESEGVLFEDKEIWLHFFRLDSDSHWMATEANGKGLYFGYVVQDGDFENAKWGYFTLAEIAMVPGLLVLCRKTVKRFVDVIAEVMAG</sequence>
<evidence type="ECO:0000313" key="1">
    <source>
        <dbReference type="EMBL" id="EGB16354.1"/>
    </source>
</evidence>
<gene>
    <name evidence="1" type="ORF">DND132_3151</name>
</gene>
<name>F0JKA5_9BACT</name>
<evidence type="ECO:0000313" key="2">
    <source>
        <dbReference type="Proteomes" id="UP000007845"/>
    </source>
</evidence>
<dbReference type="RefSeq" id="WP_014323778.1">
    <property type="nucleotide sequence ID" value="NC_016803.1"/>
</dbReference>
<dbReference type="STRING" id="641491.DND132_3151"/>
<dbReference type="Proteomes" id="UP000007845">
    <property type="component" value="Chromosome"/>
</dbReference>